<reference evidence="1 2" key="1">
    <citation type="submission" date="2019-06" db="EMBL/GenBank/DDBJ databases">
        <title>Whole genome shotgun sequence of Vibrio inusitatus NBRC 102082.</title>
        <authorList>
            <person name="Hosoyama A."/>
            <person name="Uohara A."/>
            <person name="Ohji S."/>
            <person name="Ichikawa N."/>
        </authorList>
    </citation>
    <scope>NUCLEOTIDE SEQUENCE [LARGE SCALE GENOMIC DNA]</scope>
    <source>
        <strain evidence="1 2">NBRC 102082</strain>
    </source>
</reference>
<dbReference type="AlphaFoldDB" id="A0A4Y3HVL6"/>
<dbReference type="RefSeq" id="WP_141344707.1">
    <property type="nucleotide sequence ID" value="NZ_BJLF01000004.1"/>
</dbReference>
<dbReference type="InterPro" id="IPR014710">
    <property type="entry name" value="RmlC-like_jellyroll"/>
</dbReference>
<gene>
    <name evidence="1" type="ORF">VIN01S_11180</name>
</gene>
<protein>
    <recommendedName>
        <fullName evidence="3">Cupin 2 conserved barrel domain-containing protein</fullName>
    </recommendedName>
</protein>
<dbReference type="OrthoDB" id="9792093at2"/>
<evidence type="ECO:0008006" key="3">
    <source>
        <dbReference type="Google" id="ProtNLM"/>
    </source>
</evidence>
<dbReference type="Proteomes" id="UP000318717">
    <property type="component" value="Unassembled WGS sequence"/>
</dbReference>
<accession>A0A4Y3HVL6</accession>
<comment type="caution">
    <text evidence="1">The sequence shown here is derived from an EMBL/GenBank/DDBJ whole genome shotgun (WGS) entry which is preliminary data.</text>
</comment>
<dbReference type="EMBL" id="BJLF01000004">
    <property type="protein sequence ID" value="GEA50314.1"/>
    <property type="molecule type" value="Genomic_DNA"/>
</dbReference>
<proteinExistence type="predicted"/>
<keyword evidence="2" id="KW-1185">Reference proteome</keyword>
<dbReference type="Gene3D" id="2.60.120.10">
    <property type="entry name" value="Jelly Rolls"/>
    <property type="match status" value="1"/>
</dbReference>
<sequence>MNETMTVISGHIETGQKDSTELLAPGDIHCFAADTPHVYRTTSFSATILVTIKYGNKDSLNEHQ</sequence>
<organism evidence="1 2">
    <name type="scientific">Vibrio inusitatus NBRC 102082</name>
    <dbReference type="NCBI Taxonomy" id="1219070"/>
    <lineage>
        <taxon>Bacteria</taxon>
        <taxon>Pseudomonadati</taxon>
        <taxon>Pseudomonadota</taxon>
        <taxon>Gammaproteobacteria</taxon>
        <taxon>Vibrionales</taxon>
        <taxon>Vibrionaceae</taxon>
        <taxon>Vibrio</taxon>
    </lineage>
</organism>
<dbReference type="InterPro" id="IPR011051">
    <property type="entry name" value="RmlC_Cupin_sf"/>
</dbReference>
<dbReference type="SUPFAM" id="SSF51182">
    <property type="entry name" value="RmlC-like cupins"/>
    <property type="match status" value="1"/>
</dbReference>
<evidence type="ECO:0000313" key="2">
    <source>
        <dbReference type="Proteomes" id="UP000318717"/>
    </source>
</evidence>
<name>A0A4Y3HVL6_9VIBR</name>
<evidence type="ECO:0000313" key="1">
    <source>
        <dbReference type="EMBL" id="GEA50314.1"/>
    </source>
</evidence>